<dbReference type="AlphaFoldDB" id="W1YPP2"/>
<sequence length="68" mass="7251">AVCSEQECDRHVNEFFLLVLPCSSCATETIGGVAMPYVPTEEAAGVPIVADVSSMYLSRPIDVTKFGV</sequence>
<accession>W1YPP2</accession>
<reference evidence="1" key="1">
    <citation type="submission" date="2013-12" db="EMBL/GenBank/DDBJ databases">
        <title>A Varibaculum cambriense genome reconstructed from a premature infant gut community with otherwise low bacterial novelty that shifts toward anaerobic metabolism during the third week of life.</title>
        <authorList>
            <person name="Brown C.T."/>
            <person name="Sharon I."/>
            <person name="Thomas B.C."/>
            <person name="Castelle C.J."/>
            <person name="Morowitz M.J."/>
            <person name="Banfield J.F."/>
        </authorList>
    </citation>
    <scope>NUCLEOTIDE SEQUENCE</scope>
</reference>
<keyword evidence="1" id="KW-0032">Aminotransferase</keyword>
<feature type="non-terminal residue" evidence="1">
    <location>
        <position position="68"/>
    </location>
</feature>
<dbReference type="EMBL" id="AZMM01002851">
    <property type="protein sequence ID" value="ETJ43154.1"/>
    <property type="molecule type" value="Genomic_DNA"/>
</dbReference>
<organism evidence="1">
    <name type="scientific">human gut metagenome</name>
    <dbReference type="NCBI Taxonomy" id="408170"/>
    <lineage>
        <taxon>unclassified sequences</taxon>
        <taxon>metagenomes</taxon>
        <taxon>organismal metagenomes</taxon>
    </lineage>
</organism>
<dbReference type="InterPro" id="IPR015421">
    <property type="entry name" value="PyrdxlP-dep_Trfase_major"/>
</dbReference>
<protein>
    <submittedName>
        <fullName evidence="1">Phosphoserine aminotransferase</fullName>
    </submittedName>
</protein>
<dbReference type="GO" id="GO:0008483">
    <property type="term" value="F:transaminase activity"/>
    <property type="evidence" value="ECO:0007669"/>
    <property type="project" value="UniProtKB-KW"/>
</dbReference>
<feature type="non-terminal residue" evidence="1">
    <location>
        <position position="1"/>
    </location>
</feature>
<name>W1YPP2_9ZZZZ</name>
<comment type="caution">
    <text evidence="1">The sequence shown here is derived from an EMBL/GenBank/DDBJ whole genome shotgun (WGS) entry which is preliminary data.</text>
</comment>
<dbReference type="SUPFAM" id="SSF53383">
    <property type="entry name" value="PLP-dependent transferases"/>
    <property type="match status" value="1"/>
</dbReference>
<dbReference type="Gene3D" id="3.40.640.10">
    <property type="entry name" value="Type I PLP-dependent aspartate aminotransferase-like (Major domain)"/>
    <property type="match status" value="1"/>
</dbReference>
<dbReference type="InterPro" id="IPR015424">
    <property type="entry name" value="PyrdxlP-dep_Trfase"/>
</dbReference>
<proteinExistence type="predicted"/>
<gene>
    <name evidence="1" type="ORF">Q604_UNBC02851G0001</name>
</gene>
<evidence type="ECO:0000313" key="1">
    <source>
        <dbReference type="EMBL" id="ETJ43154.1"/>
    </source>
</evidence>
<keyword evidence="1" id="KW-0808">Transferase</keyword>